<feature type="transmembrane region" description="Helical" evidence="6">
    <location>
        <begin position="42"/>
        <end position="62"/>
    </location>
</feature>
<evidence type="ECO:0000256" key="2">
    <source>
        <dbReference type="ARBA" id="ARBA00022448"/>
    </source>
</evidence>
<dbReference type="InterPro" id="IPR005829">
    <property type="entry name" value="Sugar_transporter_CS"/>
</dbReference>
<feature type="transmembrane region" description="Helical" evidence="6">
    <location>
        <begin position="7"/>
        <end position="30"/>
    </location>
</feature>
<evidence type="ECO:0000256" key="6">
    <source>
        <dbReference type="SAM" id="Phobius"/>
    </source>
</evidence>
<feature type="domain" description="Major facilitator superfamily (MFS) profile" evidence="7">
    <location>
        <begin position="5"/>
        <end position="439"/>
    </location>
</feature>
<evidence type="ECO:0000256" key="1">
    <source>
        <dbReference type="ARBA" id="ARBA00004651"/>
    </source>
</evidence>
<dbReference type="InterPro" id="IPR036259">
    <property type="entry name" value="MFS_trans_sf"/>
</dbReference>
<evidence type="ECO:0000313" key="8">
    <source>
        <dbReference type="EMBL" id="MFD1312341.1"/>
    </source>
</evidence>
<feature type="transmembrane region" description="Helical" evidence="6">
    <location>
        <begin position="320"/>
        <end position="339"/>
    </location>
</feature>
<feature type="transmembrane region" description="Helical" evidence="6">
    <location>
        <begin position="416"/>
        <end position="434"/>
    </location>
</feature>
<keyword evidence="4 6" id="KW-1133">Transmembrane helix</keyword>
<feature type="transmembrane region" description="Helical" evidence="6">
    <location>
        <begin position="251"/>
        <end position="273"/>
    </location>
</feature>
<dbReference type="Proteomes" id="UP001597058">
    <property type="component" value="Unassembled WGS sequence"/>
</dbReference>
<keyword evidence="2" id="KW-0813">Transport</keyword>
<dbReference type="PROSITE" id="PS50850">
    <property type="entry name" value="MFS"/>
    <property type="match status" value="1"/>
</dbReference>
<dbReference type="RefSeq" id="WP_356015971.1">
    <property type="nucleotide sequence ID" value="NZ_JBHSKH010000039.1"/>
</dbReference>
<dbReference type="PANTHER" id="PTHR23511">
    <property type="entry name" value="SYNAPTIC VESICLE GLYCOPROTEIN 2"/>
    <property type="match status" value="1"/>
</dbReference>
<keyword evidence="3 6" id="KW-0812">Transmembrane</keyword>
<dbReference type="EMBL" id="JBHTMM010000115">
    <property type="protein sequence ID" value="MFD1312341.1"/>
    <property type="molecule type" value="Genomic_DNA"/>
</dbReference>
<comment type="caution">
    <text evidence="8">The sequence shown here is derived from an EMBL/GenBank/DDBJ whole genome shotgun (WGS) entry which is preliminary data.</text>
</comment>
<keyword evidence="9" id="KW-1185">Reference proteome</keyword>
<feature type="transmembrane region" description="Helical" evidence="6">
    <location>
        <begin position="293"/>
        <end position="313"/>
    </location>
</feature>
<feature type="transmembrane region" description="Helical" evidence="6">
    <location>
        <begin position="161"/>
        <end position="178"/>
    </location>
</feature>
<dbReference type="Pfam" id="PF00083">
    <property type="entry name" value="Sugar_tr"/>
    <property type="match status" value="1"/>
</dbReference>
<evidence type="ECO:0000256" key="3">
    <source>
        <dbReference type="ARBA" id="ARBA00022692"/>
    </source>
</evidence>
<proteinExistence type="predicted"/>
<reference evidence="9" key="1">
    <citation type="journal article" date="2019" name="Int. J. Syst. Evol. Microbiol.">
        <title>The Global Catalogue of Microorganisms (GCM) 10K type strain sequencing project: providing services to taxonomists for standard genome sequencing and annotation.</title>
        <authorList>
            <consortium name="The Broad Institute Genomics Platform"/>
            <consortium name="The Broad Institute Genome Sequencing Center for Infectious Disease"/>
            <person name="Wu L."/>
            <person name="Ma J."/>
        </authorList>
    </citation>
    <scope>NUCLEOTIDE SEQUENCE [LARGE SCALE GENOMIC DNA]</scope>
    <source>
        <strain evidence="9">CGMCC 4.7020</strain>
    </source>
</reference>
<name>A0ABW3XU51_9ACTN</name>
<feature type="transmembrane region" description="Helical" evidence="6">
    <location>
        <begin position="96"/>
        <end position="117"/>
    </location>
</feature>
<evidence type="ECO:0000259" key="7">
    <source>
        <dbReference type="PROSITE" id="PS50850"/>
    </source>
</evidence>
<dbReference type="Gene3D" id="1.20.1250.20">
    <property type="entry name" value="MFS general substrate transporter like domains"/>
    <property type="match status" value="2"/>
</dbReference>
<dbReference type="PROSITE" id="PS00217">
    <property type="entry name" value="SUGAR_TRANSPORT_2"/>
    <property type="match status" value="1"/>
</dbReference>
<dbReference type="PANTHER" id="PTHR23511:SF34">
    <property type="entry name" value="SYNAPTIC VESICLE GLYCOPROTEIN 2"/>
    <property type="match status" value="1"/>
</dbReference>
<comment type="subcellular location">
    <subcellularLocation>
        <location evidence="1">Cell membrane</location>
        <topology evidence="1">Multi-pass membrane protein</topology>
    </subcellularLocation>
</comment>
<evidence type="ECO:0000313" key="9">
    <source>
        <dbReference type="Proteomes" id="UP001597058"/>
    </source>
</evidence>
<dbReference type="InterPro" id="IPR020846">
    <property type="entry name" value="MFS_dom"/>
</dbReference>
<dbReference type="SUPFAM" id="SSF103473">
    <property type="entry name" value="MFS general substrate transporter"/>
    <property type="match status" value="1"/>
</dbReference>
<evidence type="ECO:0000256" key="4">
    <source>
        <dbReference type="ARBA" id="ARBA00022989"/>
    </source>
</evidence>
<dbReference type="InterPro" id="IPR005828">
    <property type="entry name" value="MFS_sugar_transport-like"/>
</dbReference>
<feature type="transmembrane region" description="Helical" evidence="6">
    <location>
        <begin position="74"/>
        <end position="90"/>
    </location>
</feature>
<organism evidence="8 9">
    <name type="scientific">Streptomyces kaempferi</name>
    <dbReference type="NCBI Taxonomy" id="333725"/>
    <lineage>
        <taxon>Bacteria</taxon>
        <taxon>Bacillati</taxon>
        <taxon>Actinomycetota</taxon>
        <taxon>Actinomycetes</taxon>
        <taxon>Kitasatosporales</taxon>
        <taxon>Streptomycetaceae</taxon>
        <taxon>Streptomyces</taxon>
    </lineage>
</organism>
<sequence>MHRRFWLVAALGVILDGFDFFIIGVANPLIAKDLGGSTTDRGLLSAAAIVGAMFGAALLGPLGDRVGRSKIFRVDLWLFVIFSLACTFAWDLWSLIAFRFLLGIAVGLDYPIAASYLAEILPARQRGRWLVSAFSLQAAGIMIGAVVGVVILTAWPEIGSWRIMLGFGALLALVIIWLRRTMPESPRWLAQHGREEEATAIAEKMTGVACRVTDRDRAHPQAPREGWNALVQPQLFKRPLLRLTVFTSVPWFLMDIATYGVGIFTPTLLAGLALAGPNATFLADDISSTEGTAFLDVFLVVGFVLAIVLVDRVGRIRLQLVGFAVMTTALCLLAVADQLPGGGNTHLPLVFVGFALFNTFMNLGPNSTTFTLPAEVFPADVRAAGHGFAAGFGKLGAALGTFLFPILLDSAGASPLLYGAAVTSALAFLVTWTLRIETRGRSLDDLSGLEAAAVSPRITPP</sequence>
<evidence type="ECO:0000256" key="5">
    <source>
        <dbReference type="ARBA" id="ARBA00023136"/>
    </source>
</evidence>
<feature type="transmembrane region" description="Helical" evidence="6">
    <location>
        <begin position="383"/>
        <end position="404"/>
    </location>
</feature>
<feature type="transmembrane region" description="Helical" evidence="6">
    <location>
        <begin position="345"/>
        <end position="363"/>
    </location>
</feature>
<protein>
    <submittedName>
        <fullName evidence="8">MFS transporter</fullName>
    </submittedName>
</protein>
<keyword evidence="5 6" id="KW-0472">Membrane</keyword>
<accession>A0ABW3XU51</accession>
<feature type="transmembrane region" description="Helical" evidence="6">
    <location>
        <begin position="129"/>
        <end position="155"/>
    </location>
</feature>
<gene>
    <name evidence="8" type="ORF">ACFQ5X_41955</name>
</gene>